<protein>
    <submittedName>
        <fullName evidence="1">34878_t:CDS:1</fullName>
    </submittedName>
</protein>
<evidence type="ECO:0000313" key="1">
    <source>
        <dbReference type="EMBL" id="CAG8802638.1"/>
    </source>
</evidence>
<reference evidence="1 2" key="1">
    <citation type="submission" date="2021-06" db="EMBL/GenBank/DDBJ databases">
        <authorList>
            <person name="Kallberg Y."/>
            <person name="Tangrot J."/>
            <person name="Rosling A."/>
        </authorList>
    </citation>
    <scope>NUCLEOTIDE SEQUENCE [LARGE SCALE GENOMIC DNA]</scope>
    <source>
        <strain evidence="1 2">120-4 pot B 10/14</strain>
    </source>
</reference>
<dbReference type="Proteomes" id="UP000789901">
    <property type="component" value="Unassembled WGS sequence"/>
</dbReference>
<proteinExistence type="predicted"/>
<keyword evidence="2" id="KW-1185">Reference proteome</keyword>
<sequence>KENNELETKKIIKKCKRKILTEHWSTKDNNIAPDYVKIEKSNGSLISEQNSEYSWLGQSKVLIVISKPLLKTDNDQNFNINLANNLVNSLDCNISSGKNSFWIYTNGSLIHEGNKCSMGSGWAQIFETWNGTNWRLSESILALKPKVNNSMLDWYIYWKRIKKLKGIRCNTLQKNKKLAT</sequence>
<gene>
    <name evidence="1" type="ORF">GMARGA_LOCUS23455</name>
</gene>
<feature type="non-terminal residue" evidence="1">
    <location>
        <position position="1"/>
    </location>
</feature>
<name>A0ABN7VWE3_GIGMA</name>
<accession>A0ABN7VWE3</accession>
<comment type="caution">
    <text evidence="1">The sequence shown here is derived from an EMBL/GenBank/DDBJ whole genome shotgun (WGS) entry which is preliminary data.</text>
</comment>
<dbReference type="EMBL" id="CAJVQB010023770">
    <property type="protein sequence ID" value="CAG8802638.1"/>
    <property type="molecule type" value="Genomic_DNA"/>
</dbReference>
<evidence type="ECO:0000313" key="2">
    <source>
        <dbReference type="Proteomes" id="UP000789901"/>
    </source>
</evidence>
<organism evidence="1 2">
    <name type="scientific">Gigaspora margarita</name>
    <dbReference type="NCBI Taxonomy" id="4874"/>
    <lineage>
        <taxon>Eukaryota</taxon>
        <taxon>Fungi</taxon>
        <taxon>Fungi incertae sedis</taxon>
        <taxon>Mucoromycota</taxon>
        <taxon>Glomeromycotina</taxon>
        <taxon>Glomeromycetes</taxon>
        <taxon>Diversisporales</taxon>
        <taxon>Gigasporaceae</taxon>
        <taxon>Gigaspora</taxon>
    </lineage>
</organism>